<gene>
    <name evidence="1" type="ORF">GA0070620_3476</name>
</gene>
<evidence type="ECO:0000313" key="2">
    <source>
        <dbReference type="Proteomes" id="UP000199393"/>
    </source>
</evidence>
<dbReference type="EMBL" id="LT598496">
    <property type="protein sequence ID" value="SBV27945.1"/>
    <property type="molecule type" value="Genomic_DNA"/>
</dbReference>
<proteinExistence type="predicted"/>
<reference evidence="2" key="1">
    <citation type="submission" date="2016-06" db="EMBL/GenBank/DDBJ databases">
        <authorList>
            <person name="Varghese N."/>
        </authorList>
    </citation>
    <scope>NUCLEOTIDE SEQUENCE [LARGE SCALE GENOMIC DNA]</scope>
    <source>
        <strain evidence="2">DSM 45344</strain>
    </source>
</reference>
<dbReference type="Proteomes" id="UP000199393">
    <property type="component" value="Chromosome I"/>
</dbReference>
<name>A0A1C3N5T6_9ACTN</name>
<protein>
    <submittedName>
        <fullName evidence="1">Uncharacterized protein</fullName>
    </submittedName>
</protein>
<dbReference type="AlphaFoldDB" id="A0A1C3N5T6"/>
<dbReference type="STRING" id="307121.GA0070620_3476"/>
<organism evidence="1 2">
    <name type="scientific">Micromonospora krabiensis</name>
    <dbReference type="NCBI Taxonomy" id="307121"/>
    <lineage>
        <taxon>Bacteria</taxon>
        <taxon>Bacillati</taxon>
        <taxon>Actinomycetota</taxon>
        <taxon>Actinomycetes</taxon>
        <taxon>Micromonosporales</taxon>
        <taxon>Micromonosporaceae</taxon>
        <taxon>Micromonospora</taxon>
    </lineage>
</organism>
<keyword evidence="2" id="KW-1185">Reference proteome</keyword>
<sequence length="131" mass="14324">MSESRELPLAGQVLATVDFPESGYGNPPETASDVDEANLITSKVDLGYDVAGTSIHKPVLDIDLPVRLVASSTPGHFHLFIDKAMTWDKYKKLLDVLADVGIVEPGYVRASKQRGFSAARLPWVKKEDARD</sequence>
<dbReference type="OrthoDB" id="5192698at2"/>
<dbReference type="RefSeq" id="WP_091592168.1">
    <property type="nucleotide sequence ID" value="NZ_JBHRWG010000004.1"/>
</dbReference>
<accession>A0A1C3N5T6</accession>
<evidence type="ECO:0000313" key="1">
    <source>
        <dbReference type="EMBL" id="SBV27945.1"/>
    </source>
</evidence>